<evidence type="ECO:0000256" key="1">
    <source>
        <dbReference type="SAM" id="MobiDB-lite"/>
    </source>
</evidence>
<name>A0A533Q9F3_9BACT</name>
<feature type="region of interest" description="Disordered" evidence="1">
    <location>
        <begin position="132"/>
        <end position="257"/>
    </location>
</feature>
<dbReference type="Proteomes" id="UP000319783">
    <property type="component" value="Unassembled WGS sequence"/>
</dbReference>
<dbReference type="SUPFAM" id="SSF117074">
    <property type="entry name" value="Hypothetical protein PA1324"/>
    <property type="match status" value="1"/>
</dbReference>
<comment type="caution">
    <text evidence="3">The sequence shown here is derived from an EMBL/GenBank/DDBJ whole genome shotgun (WGS) entry which is preliminary data.</text>
</comment>
<dbReference type="EMBL" id="SULG01000053">
    <property type="protein sequence ID" value="TLD41316.1"/>
    <property type="molecule type" value="Genomic_DNA"/>
</dbReference>
<dbReference type="AlphaFoldDB" id="A0A533Q9F3"/>
<reference evidence="3 4" key="1">
    <citation type="submission" date="2019-04" db="EMBL/GenBank/DDBJ databases">
        <title>Genome of a novel bacterium Candidatus Jettenia ecosi reconstructed from metagenome of an anammox bioreactor.</title>
        <authorList>
            <person name="Mardanov A.V."/>
            <person name="Beletsky A.V."/>
            <person name="Ravin N.V."/>
            <person name="Botchkova E.A."/>
            <person name="Litti Y.V."/>
            <person name="Nozhevnikova A.N."/>
        </authorList>
    </citation>
    <scope>NUCLEOTIDE SEQUENCE [LARGE SCALE GENOMIC DNA]</scope>
    <source>
        <strain evidence="3">J2</strain>
    </source>
</reference>
<evidence type="ECO:0000313" key="4">
    <source>
        <dbReference type="Proteomes" id="UP000319783"/>
    </source>
</evidence>
<feature type="signal peptide" evidence="2">
    <location>
        <begin position="1"/>
        <end position="20"/>
    </location>
</feature>
<feature type="compositionally biased region" description="Basic and acidic residues" evidence="1">
    <location>
        <begin position="217"/>
        <end position="226"/>
    </location>
</feature>
<keyword evidence="2" id="KW-0732">Signal</keyword>
<feature type="compositionally biased region" description="Basic and acidic residues" evidence="1">
    <location>
        <begin position="238"/>
        <end position="257"/>
    </location>
</feature>
<organism evidence="3 4">
    <name type="scientific">Candidatus Jettenia ecosi</name>
    <dbReference type="NCBI Taxonomy" id="2494326"/>
    <lineage>
        <taxon>Bacteria</taxon>
        <taxon>Pseudomonadati</taxon>
        <taxon>Planctomycetota</taxon>
        <taxon>Candidatus Brocadiia</taxon>
        <taxon>Candidatus Brocadiales</taxon>
        <taxon>Candidatus Brocadiaceae</taxon>
        <taxon>Candidatus Jettenia</taxon>
    </lineage>
</organism>
<feature type="chain" id="PRO_5022079878" description="Carboxypeptidase regulatory-like domain-containing protein" evidence="2">
    <location>
        <begin position="21"/>
        <end position="373"/>
    </location>
</feature>
<gene>
    <name evidence="3" type="ORF">JETT_2425</name>
</gene>
<proteinExistence type="predicted"/>
<dbReference type="Gene3D" id="2.60.40.10">
    <property type="entry name" value="Immunoglobulins"/>
    <property type="match status" value="1"/>
</dbReference>
<feature type="compositionally biased region" description="Basic and acidic residues" evidence="1">
    <location>
        <begin position="157"/>
        <end position="178"/>
    </location>
</feature>
<accession>A0A533Q9F3</accession>
<feature type="compositionally biased region" description="Basic and acidic residues" evidence="1">
    <location>
        <begin position="132"/>
        <end position="150"/>
    </location>
</feature>
<evidence type="ECO:0008006" key="5">
    <source>
        <dbReference type="Google" id="ProtNLM"/>
    </source>
</evidence>
<evidence type="ECO:0000313" key="3">
    <source>
        <dbReference type="EMBL" id="TLD41316.1"/>
    </source>
</evidence>
<evidence type="ECO:0000256" key="2">
    <source>
        <dbReference type="SAM" id="SignalP"/>
    </source>
</evidence>
<sequence>MKKCKIIVFLLVMMGFYATADGDTLTLKNISKGIDLKVIGVADECIKAIILKNDVKSLSMQFLDTKNYSDVIFLNISNVAIECKVKEVTDDSIQVLIPTASISALQMSFQSHDKQINTALAEIEHKQKIVMDQTAEEKKSEQIPEEKKVEFPISDSLEEKAIADEIRTDHDKVGAEKHYRLKTKKTKKENPAEEDNLSEIKTKSVLPDNEISDSDIDEKLSQEDGKTSGLEEELSEGLADKEMDKGSEKTEEEHLLKGDSIPSTARFGSVEGKILHGAKPLPDCQVKLQILEKIGLLTKGHRPVEGSVEFETVTDKDGVYHFMNIPPGLYKVYWKPLSETDWVRRFKMEPDVIVEPGKLTNPKTIETLRRTLN</sequence>
<protein>
    <recommendedName>
        <fullName evidence="5">Carboxypeptidase regulatory-like domain-containing protein</fullName>
    </recommendedName>
</protein>
<dbReference type="InterPro" id="IPR013783">
    <property type="entry name" value="Ig-like_fold"/>
</dbReference>